<dbReference type="AlphaFoldDB" id="A0A6V8MPF6"/>
<dbReference type="InterPro" id="IPR027417">
    <property type="entry name" value="P-loop_NTPase"/>
</dbReference>
<evidence type="ECO:0000313" key="2">
    <source>
        <dbReference type="EMBL" id="GFO61499.1"/>
    </source>
</evidence>
<dbReference type="SUPFAM" id="SSF52540">
    <property type="entry name" value="P-loop containing nucleoside triphosphate hydrolases"/>
    <property type="match status" value="1"/>
</dbReference>
<dbReference type="Gene3D" id="3.40.50.300">
    <property type="entry name" value="P-loop containing nucleotide triphosphate hydrolases"/>
    <property type="match status" value="1"/>
</dbReference>
<sequence>MKQDRIVGAGPELAVPGGRPEPGGAHPAPGRGFRFPPLLAALGHRALAGMNSFGRLLLKDGRPFVSLDPDHLSAKSCELTGLSDFGDPDCAGAFRILMRSFEEDARLNLLGRITVATEMQRLLANRLRLTRDRSQFPGIARERIVRPMFITGLPRSGTTFLHALLAQDPACRAPQVWEVMHPSPPPETASYQSDPRIARTRKELAWIDVLMPDFDKCHTIEARLPQECIAITDHSFLSYVFESMYFVTSYRRWHDRQDKTPAYRCHRNFLQHLQWHCPGSHWVLKAPSHLMALDALFRVYPDAQVVVTHRDPLKVLPSCASFAQVLRAPFTGPIDLKQLGAEVSRRWVDSANLLTEMRAARGDLDGSFCDVAYPELVRDPMAVVRRIYRHFARELTPEAEAAMGRFIAENPKDKHGAHLYALEQFGLDPHLEREKFRRYCEHFDVAVEG</sequence>
<dbReference type="RefSeq" id="WP_246399886.1">
    <property type="nucleotide sequence ID" value="NZ_BLXX01000015.1"/>
</dbReference>
<organism evidence="2 3">
    <name type="scientific">Geomonas silvestris</name>
    <dbReference type="NCBI Taxonomy" id="2740184"/>
    <lineage>
        <taxon>Bacteria</taxon>
        <taxon>Pseudomonadati</taxon>
        <taxon>Thermodesulfobacteriota</taxon>
        <taxon>Desulfuromonadia</taxon>
        <taxon>Geobacterales</taxon>
        <taxon>Geobacteraceae</taxon>
        <taxon>Geomonas</taxon>
    </lineage>
</organism>
<dbReference type="Pfam" id="PF13469">
    <property type="entry name" value="Sulfotransfer_3"/>
    <property type="match status" value="1"/>
</dbReference>
<name>A0A6V8MPF6_9BACT</name>
<dbReference type="GO" id="GO:0016740">
    <property type="term" value="F:transferase activity"/>
    <property type="evidence" value="ECO:0007669"/>
    <property type="project" value="UniProtKB-KW"/>
</dbReference>
<dbReference type="InterPro" id="IPR052736">
    <property type="entry name" value="Stf3_sulfotransferase"/>
</dbReference>
<keyword evidence="3" id="KW-1185">Reference proteome</keyword>
<reference evidence="3" key="1">
    <citation type="submission" date="2020-06" db="EMBL/GenBank/DDBJ databases">
        <title>Draft genomic sequence of Geomonas sp. Red330.</title>
        <authorList>
            <person name="Itoh H."/>
            <person name="Zhenxing X."/>
            <person name="Ushijima N."/>
            <person name="Masuda Y."/>
            <person name="Shiratori Y."/>
            <person name="Senoo K."/>
        </authorList>
    </citation>
    <scope>NUCLEOTIDE SEQUENCE [LARGE SCALE GENOMIC DNA]</scope>
    <source>
        <strain evidence="3">Red330</strain>
    </source>
</reference>
<dbReference type="PANTHER" id="PTHR36451">
    <property type="entry name" value="PAPS-DEPENDENT SULFOTRANSFERASE STF3"/>
    <property type="match status" value="1"/>
</dbReference>
<dbReference type="PANTHER" id="PTHR36451:SF1">
    <property type="entry name" value="OMEGA-HYDROXY-BETA-DIHYDROMENAQUINONE-9 SULFOTRANSFERASE STF3"/>
    <property type="match status" value="1"/>
</dbReference>
<dbReference type="Proteomes" id="UP000556026">
    <property type="component" value="Unassembled WGS sequence"/>
</dbReference>
<gene>
    <name evidence="2" type="ORF">GMST_38240</name>
</gene>
<dbReference type="EMBL" id="BLXX01000015">
    <property type="protein sequence ID" value="GFO61499.1"/>
    <property type="molecule type" value="Genomic_DNA"/>
</dbReference>
<evidence type="ECO:0000256" key="1">
    <source>
        <dbReference type="SAM" id="MobiDB-lite"/>
    </source>
</evidence>
<proteinExistence type="predicted"/>
<evidence type="ECO:0000313" key="3">
    <source>
        <dbReference type="Proteomes" id="UP000556026"/>
    </source>
</evidence>
<protein>
    <submittedName>
        <fullName evidence="2">Putative sulfotransferase</fullName>
    </submittedName>
</protein>
<keyword evidence="2" id="KW-0808">Transferase</keyword>
<comment type="caution">
    <text evidence="2">The sequence shown here is derived from an EMBL/GenBank/DDBJ whole genome shotgun (WGS) entry which is preliminary data.</text>
</comment>
<accession>A0A6V8MPF6</accession>
<feature type="region of interest" description="Disordered" evidence="1">
    <location>
        <begin position="1"/>
        <end position="30"/>
    </location>
</feature>